<reference evidence="2" key="1">
    <citation type="journal article" date="2021" name="Proc. Natl. Acad. Sci. U.S.A.">
        <title>A Catalog of Tens of Thousands of Viruses from Human Metagenomes Reveals Hidden Associations with Chronic Diseases.</title>
        <authorList>
            <person name="Tisza M.J."/>
            <person name="Buck C.B."/>
        </authorList>
    </citation>
    <scope>NUCLEOTIDE SEQUENCE</scope>
    <source>
        <strain evidence="2">CtiuS14</strain>
    </source>
</reference>
<feature type="coiled-coil region" evidence="1">
    <location>
        <begin position="89"/>
        <end position="169"/>
    </location>
</feature>
<keyword evidence="1" id="KW-0175">Coiled coil</keyword>
<name>A0A8S5LMH6_9CAUD</name>
<accession>A0A8S5LMH6</accession>
<proteinExistence type="predicted"/>
<evidence type="ECO:0000256" key="1">
    <source>
        <dbReference type="SAM" id="Coils"/>
    </source>
</evidence>
<sequence>MPNVTIDVETLKVEPSDITHGSILSRTLNGEKRLYWNGQGSYDIFLNALDEAVKIEYDNGRILGDKYAEVYTSIISLALEKGIQVSFNNSELKLKVEDLKLKAAQIDADLAIKAIDVQLKKQELGLKEKEMKLREKEMGLKEKELTLRNKQLEEEMKLTKLKQENIRAQTKVLDRQIDGFSDYLKVKLLEIQLKSFTDMFSSGMLDIDENTMPEVLKSSKFTESYNMVKDSAMKEWKDAVSDSLYAVERRIARAGLESSIPL</sequence>
<organism evidence="2">
    <name type="scientific">Podoviridae sp. ctiuS14</name>
    <dbReference type="NCBI Taxonomy" id="2827620"/>
    <lineage>
        <taxon>Viruses</taxon>
        <taxon>Duplodnaviria</taxon>
        <taxon>Heunggongvirae</taxon>
        <taxon>Uroviricota</taxon>
        <taxon>Caudoviricetes</taxon>
    </lineage>
</organism>
<evidence type="ECO:0000313" key="2">
    <source>
        <dbReference type="EMBL" id="DAD71150.1"/>
    </source>
</evidence>
<protein>
    <submittedName>
        <fullName evidence="2">Uncharacterized protein</fullName>
    </submittedName>
</protein>
<dbReference type="EMBL" id="BK015876">
    <property type="protein sequence ID" value="DAD71150.1"/>
    <property type="molecule type" value="Genomic_DNA"/>
</dbReference>